<organism evidence="1 2">
    <name type="scientific">Hymenochirus boettgeri</name>
    <name type="common">Congo dwarf clawed frog</name>
    <dbReference type="NCBI Taxonomy" id="247094"/>
    <lineage>
        <taxon>Eukaryota</taxon>
        <taxon>Metazoa</taxon>
        <taxon>Chordata</taxon>
        <taxon>Craniata</taxon>
        <taxon>Vertebrata</taxon>
        <taxon>Euteleostomi</taxon>
        <taxon>Amphibia</taxon>
        <taxon>Batrachia</taxon>
        <taxon>Anura</taxon>
        <taxon>Pipoidea</taxon>
        <taxon>Pipidae</taxon>
        <taxon>Pipinae</taxon>
        <taxon>Hymenochirus</taxon>
    </lineage>
</organism>
<keyword evidence="2" id="KW-1185">Reference proteome</keyword>
<protein>
    <submittedName>
        <fullName evidence="1">Uncharacterized protein</fullName>
    </submittedName>
</protein>
<name>A0A8T2JS93_9PIPI</name>
<evidence type="ECO:0000313" key="2">
    <source>
        <dbReference type="Proteomes" id="UP000812440"/>
    </source>
</evidence>
<dbReference type="Proteomes" id="UP000812440">
    <property type="component" value="Chromosome 8_10"/>
</dbReference>
<reference evidence="1" key="1">
    <citation type="thesis" date="2020" institute="ProQuest LLC" country="789 East Eisenhower Parkway, Ann Arbor, MI, USA">
        <title>Comparative Genomics and Chromosome Evolution.</title>
        <authorList>
            <person name="Mudd A.B."/>
        </authorList>
    </citation>
    <scope>NUCLEOTIDE SEQUENCE</scope>
    <source>
        <strain evidence="1">Female2</strain>
        <tissue evidence="1">Blood</tissue>
    </source>
</reference>
<dbReference type="AlphaFoldDB" id="A0A8T2JS93"/>
<dbReference type="EMBL" id="JAACNH010000003">
    <property type="protein sequence ID" value="KAG8446227.1"/>
    <property type="molecule type" value="Genomic_DNA"/>
</dbReference>
<accession>A0A8T2JS93</accession>
<evidence type="ECO:0000313" key="1">
    <source>
        <dbReference type="EMBL" id="KAG8446227.1"/>
    </source>
</evidence>
<proteinExistence type="predicted"/>
<sequence>MFIANWFIITVGLKTIFLITVRNSCESLHLALDLLHNVDTFLPVQHSQNEAWRWSLPQVTLGKGRLFFHRPTDLQSYRIRF</sequence>
<gene>
    <name evidence="1" type="ORF">GDO86_013900</name>
</gene>
<comment type="caution">
    <text evidence="1">The sequence shown here is derived from an EMBL/GenBank/DDBJ whole genome shotgun (WGS) entry which is preliminary data.</text>
</comment>